<reference evidence="3" key="1">
    <citation type="journal article" date="2019" name="Int. J. Syst. Evol. Microbiol.">
        <title>The Global Catalogue of Microorganisms (GCM) 10K type strain sequencing project: providing services to taxonomists for standard genome sequencing and annotation.</title>
        <authorList>
            <consortium name="The Broad Institute Genomics Platform"/>
            <consortium name="The Broad Institute Genome Sequencing Center for Infectious Disease"/>
            <person name="Wu L."/>
            <person name="Ma J."/>
        </authorList>
    </citation>
    <scope>NUCLEOTIDE SEQUENCE [LARGE SCALE GENOMIC DNA]</scope>
    <source>
        <strain evidence="3">CGMCC 1.16855</strain>
    </source>
</reference>
<feature type="domain" description="Calx-beta" evidence="1">
    <location>
        <begin position="869"/>
        <end position="977"/>
    </location>
</feature>
<dbReference type="InterPro" id="IPR026919">
    <property type="entry name" value="ADGRV1"/>
</dbReference>
<gene>
    <name evidence="2" type="ORF">ACFOD3_04225</name>
</gene>
<feature type="domain" description="Calx-beta" evidence="1">
    <location>
        <begin position="375"/>
        <end position="483"/>
    </location>
</feature>
<dbReference type="Pfam" id="PF03160">
    <property type="entry name" value="Calx-beta"/>
    <property type="match status" value="8"/>
</dbReference>
<organism evidence="2 3">
    <name type="scientific">Falsiroseomonas tokyonensis</name>
    <dbReference type="NCBI Taxonomy" id="430521"/>
    <lineage>
        <taxon>Bacteria</taxon>
        <taxon>Pseudomonadati</taxon>
        <taxon>Pseudomonadota</taxon>
        <taxon>Alphaproteobacteria</taxon>
        <taxon>Acetobacterales</taxon>
        <taxon>Roseomonadaceae</taxon>
        <taxon>Falsiroseomonas</taxon>
    </lineage>
</organism>
<dbReference type="Proteomes" id="UP001595420">
    <property type="component" value="Unassembled WGS sequence"/>
</dbReference>
<proteinExistence type="predicted"/>
<dbReference type="PANTHER" id="PTHR46682">
    <property type="entry name" value="ADHESION G-PROTEIN COUPLED RECEPTOR V1"/>
    <property type="match status" value="1"/>
</dbReference>
<feature type="domain" description="Calx-beta" evidence="1">
    <location>
        <begin position="138"/>
        <end position="242"/>
    </location>
</feature>
<protein>
    <submittedName>
        <fullName evidence="2">Calx-beta domain-containing protein</fullName>
    </submittedName>
</protein>
<feature type="domain" description="Calx-beta" evidence="1">
    <location>
        <begin position="748"/>
        <end position="856"/>
    </location>
</feature>
<evidence type="ECO:0000259" key="1">
    <source>
        <dbReference type="SMART" id="SM00237"/>
    </source>
</evidence>
<dbReference type="RefSeq" id="WP_216834886.1">
    <property type="nucleotide sequence ID" value="NZ_JAFNJS010000001.1"/>
</dbReference>
<dbReference type="SMART" id="SM00237">
    <property type="entry name" value="Calx_beta"/>
    <property type="match status" value="5"/>
</dbReference>
<dbReference type="EMBL" id="JBHRSB010000001">
    <property type="protein sequence ID" value="MFC2999088.1"/>
    <property type="molecule type" value="Genomic_DNA"/>
</dbReference>
<accession>A0ABV7BRG7</accession>
<comment type="caution">
    <text evidence="2">The sequence shown here is derived from an EMBL/GenBank/DDBJ whole genome shotgun (WGS) entry which is preliminary data.</text>
</comment>
<dbReference type="PANTHER" id="PTHR46682:SF1">
    <property type="entry name" value="ADHESION G-PROTEIN COUPLED RECEPTOR V1"/>
    <property type="match status" value="1"/>
</dbReference>
<evidence type="ECO:0000313" key="2">
    <source>
        <dbReference type="EMBL" id="MFC2999088.1"/>
    </source>
</evidence>
<sequence>MVQRSPSWPAEYAAAVRNLYNSVDSALTFTPVSGQDGADRTGQVFDSIPAPLGLDFVRVQLETGSAYDFRASGSSGTLELTILDASGYLLLHYDSDGNFGSAMSTLLDFVPDYSGTYYLGFAFTSADSGSYQVSGVQDVYADGVNGPPSRLNVNPVPTQRTEGDQNATDFHVTIERSGNLGVSTTATWRVSGQGGQPTDARDFVTNGGQVTFAPGESSKIVTIRVRGDLEVEPNETFVFTLSDARGALIGNATVAGTIFDDDSNPAYVSLTPLSTDYAEGSDGGASTHSFLVKRSSGSGTAELGWMVQNFSLTGVDATDFVGNVMPSGRVSFAEGETQKLVTLQLRADRLAETDETYSFVLRDLPSGYRFTNSSAQITVRDDDAPLAQLAIGVDQDSVMEGTGTGVRVVSFTVTRSGDLSLASTAAWRVVTEAGGAGAADFLGGVLPSGTVSFAAGEASQTIRVRVLRDAEIEADERFGVVLDTPSHRTGISADSQAWTTVLDDDAPAPPPPQIITIEALEPDGVLEGTGGSGSIHQFRISRSHAETATPTLSWEIDFGRGPDTRDFRGPVAGSVTFAEGELGRIIQVEIAPDAEVERDEVYQIGFSSLPAGISFGNLGTYGTILNDDGLQPRLYNLYRGSPEAVTEGTGSGTTPVTFHISRSQDMTTEQVSWRIVTRQSDGTGYAEASAADFAPGQALSGVATLEYARWFTSVTVHLAPDALIEMDEGFTFQLNDGRPYADGTRLELHTRIIDDDAAASLDIAATMTSRAEGTGSGVAVHEFLVTRSGNLNIAATARWSVQGDSNLPVDAADFLGGLLPSGTVSFAAGQDSQIIKVRTLRDGTAERDEGFRVTLHDPGKDVVLSTASASVTLLDDDTQRATYAVTPASSSRPEGTGSGVTVHEFTVTRAGDLSAAQVAWSVAGSGPSAANAADFMGGVLPGGTLAFAEGQASQMLKVRVLRDATVEADEAFAVTLRAIGGPSGGQVLATASGSIGNDDQPPPAFAATLTATAAGRPEGTGSGVTVHEFMVTRSGTLSAAELTWSAAGSGAAAADALDFLGNVLPEGRLTFAEGQASQMLKLRVLRDATVEADEAFAVTLRAPGGQVLATASGSILNDDAPPVSYTIAPGSLGLAEGTGSGVSVHSFTITRQGDLSFASQANWSVAGFGADAAEASDFLNGVMPGGRLDFAAGQESQVLKVRVLRDAVAEGDEGYVLRLPGATATGLILDDDTARLAAAQADLQLIG</sequence>
<name>A0ABV7BRG7_9PROT</name>
<evidence type="ECO:0000313" key="3">
    <source>
        <dbReference type="Proteomes" id="UP001595420"/>
    </source>
</evidence>
<dbReference type="InterPro" id="IPR003644">
    <property type="entry name" value="Calx_beta"/>
</dbReference>
<feature type="domain" description="Calx-beta" evidence="1">
    <location>
        <begin position="1111"/>
        <end position="1220"/>
    </location>
</feature>
<keyword evidence="3" id="KW-1185">Reference proteome</keyword>